<sequence>MDYKIRNLKNSDVFKMSKILKAMNLKLDAKQFMEKFSEKDIAEKQMQFGLEMIKTALENLHLAENEVNEFLGGLIGITGEEFAELDIEVGMQVTAQFKELKGIKAFFQLVSKSMK</sequence>
<proteinExistence type="predicted"/>
<name>A0A1E5L8A6_9FIRM</name>
<reference evidence="1 2" key="1">
    <citation type="submission" date="2016-09" db="EMBL/GenBank/DDBJ databases">
        <title>Desulfuribacillus arsenicus sp. nov., an obligately anaerobic, dissimilatory arsenic- and antimonate-reducing bacterium isolated from anoxic sediments.</title>
        <authorList>
            <person name="Abin C.A."/>
            <person name="Hollibaugh J.T."/>
        </authorList>
    </citation>
    <scope>NUCLEOTIDE SEQUENCE [LARGE SCALE GENOMIC DNA]</scope>
    <source>
        <strain evidence="1 2">MLFW-2</strain>
    </source>
</reference>
<accession>A0A1E5L8A6</accession>
<evidence type="ECO:0000313" key="1">
    <source>
        <dbReference type="EMBL" id="OEH86254.1"/>
    </source>
</evidence>
<dbReference type="EMBL" id="MJAT01000006">
    <property type="protein sequence ID" value="OEH86254.1"/>
    <property type="molecule type" value="Genomic_DNA"/>
</dbReference>
<evidence type="ECO:0000313" key="2">
    <source>
        <dbReference type="Proteomes" id="UP000095255"/>
    </source>
</evidence>
<dbReference type="Proteomes" id="UP000095255">
    <property type="component" value="Unassembled WGS sequence"/>
</dbReference>
<dbReference type="OrthoDB" id="2913383at2"/>
<dbReference type="STRING" id="1390249.BHU72_12020"/>
<protein>
    <submittedName>
        <fullName evidence="1">Uncharacterized protein</fullName>
    </submittedName>
</protein>
<gene>
    <name evidence="1" type="ORF">BHU72_12020</name>
</gene>
<dbReference type="AlphaFoldDB" id="A0A1E5L8A6"/>
<dbReference type="RefSeq" id="WP_069701482.1">
    <property type="nucleotide sequence ID" value="NZ_MJAT01000006.1"/>
</dbReference>
<organism evidence="1 2">
    <name type="scientific">Desulfuribacillus stibiiarsenatis</name>
    <dbReference type="NCBI Taxonomy" id="1390249"/>
    <lineage>
        <taxon>Bacteria</taxon>
        <taxon>Bacillati</taxon>
        <taxon>Bacillota</taxon>
        <taxon>Desulfuribacillia</taxon>
        <taxon>Desulfuribacillales</taxon>
        <taxon>Desulfuribacillaceae</taxon>
        <taxon>Desulfuribacillus</taxon>
    </lineage>
</organism>
<comment type="caution">
    <text evidence="1">The sequence shown here is derived from an EMBL/GenBank/DDBJ whole genome shotgun (WGS) entry which is preliminary data.</text>
</comment>
<keyword evidence="2" id="KW-1185">Reference proteome</keyword>